<evidence type="ECO:0000259" key="2">
    <source>
        <dbReference type="Pfam" id="PF13968"/>
    </source>
</evidence>
<keyword evidence="4" id="KW-1185">Reference proteome</keyword>
<dbReference type="STRING" id="4565.A0A3B6H4I3"/>
<feature type="transmembrane region" description="Helical" evidence="1">
    <location>
        <begin position="88"/>
        <end position="108"/>
    </location>
</feature>
<keyword evidence="1" id="KW-1133">Transmembrane helix</keyword>
<dbReference type="PANTHER" id="PTHR31325">
    <property type="entry name" value="OS01G0798800 PROTEIN-RELATED"/>
    <property type="match status" value="1"/>
</dbReference>
<organism evidence="3">
    <name type="scientific">Triticum aestivum</name>
    <name type="common">Wheat</name>
    <dbReference type="NCBI Taxonomy" id="4565"/>
    <lineage>
        <taxon>Eukaryota</taxon>
        <taxon>Viridiplantae</taxon>
        <taxon>Streptophyta</taxon>
        <taxon>Embryophyta</taxon>
        <taxon>Tracheophyta</taxon>
        <taxon>Spermatophyta</taxon>
        <taxon>Magnoliopsida</taxon>
        <taxon>Liliopsida</taxon>
        <taxon>Poales</taxon>
        <taxon>Poaceae</taxon>
        <taxon>BOP clade</taxon>
        <taxon>Pooideae</taxon>
        <taxon>Triticodae</taxon>
        <taxon>Triticeae</taxon>
        <taxon>Triticinae</taxon>
        <taxon>Triticum</taxon>
    </lineage>
</organism>
<accession>A0A3B6H4I3</accession>
<name>A0A3B6H4I3_WHEAT</name>
<proteinExistence type="predicted"/>
<dbReference type="InterPro" id="IPR025315">
    <property type="entry name" value="DUF4220"/>
</dbReference>
<dbReference type="Pfam" id="PF13968">
    <property type="entry name" value="DUF4220"/>
    <property type="match status" value="1"/>
</dbReference>
<dbReference type="OrthoDB" id="1559504at2759"/>
<protein>
    <recommendedName>
        <fullName evidence="2">DUF4220 domain-containing protein</fullName>
    </recommendedName>
</protein>
<evidence type="ECO:0000313" key="4">
    <source>
        <dbReference type="Proteomes" id="UP000019116"/>
    </source>
</evidence>
<evidence type="ECO:0000256" key="1">
    <source>
        <dbReference type="SAM" id="Phobius"/>
    </source>
</evidence>
<dbReference type="Gramene" id="TraesCS3D02G445600.1">
    <property type="protein sequence ID" value="TraesCS3D02G445600.1.cds1"/>
    <property type="gene ID" value="TraesCS3D02G445600"/>
</dbReference>
<keyword evidence="1" id="KW-0812">Transmembrane</keyword>
<feature type="domain" description="DUF4220" evidence="2">
    <location>
        <begin position="33"/>
        <end position="411"/>
    </location>
</feature>
<reference evidence="3" key="2">
    <citation type="submission" date="2018-10" db="UniProtKB">
        <authorList>
            <consortium name="EnsemblPlants"/>
        </authorList>
    </citation>
    <scope>IDENTIFICATION</scope>
</reference>
<dbReference type="Gramene" id="TraesCS3D03G0979200.1">
    <property type="protein sequence ID" value="TraesCS3D03G0979200.1.CDS1"/>
    <property type="gene ID" value="TraesCS3D03G0979200"/>
</dbReference>
<evidence type="ECO:0000313" key="3">
    <source>
        <dbReference type="EnsemblPlants" id="TraesCS3D02G445600.1.cds1"/>
    </source>
</evidence>
<dbReference type="OMA" id="IYMELAS"/>
<feature type="transmembrane region" description="Helical" evidence="1">
    <location>
        <begin position="57"/>
        <end position="76"/>
    </location>
</feature>
<dbReference type="EnsemblPlants" id="TraesCS3D02G445600.1">
    <property type="protein sequence ID" value="TraesCS3D02G445600.1.cds1"/>
    <property type="gene ID" value="TraesCS3D02G445600"/>
</dbReference>
<dbReference type="Pfam" id="PF04578">
    <property type="entry name" value="DUF594"/>
    <property type="match status" value="1"/>
</dbReference>
<reference evidence="3" key="1">
    <citation type="submission" date="2018-08" db="EMBL/GenBank/DDBJ databases">
        <authorList>
            <person name="Rossello M."/>
        </authorList>
    </citation>
    <scope>NUCLEOTIDE SEQUENCE [LARGE SCALE GENOMIC DNA]</scope>
    <source>
        <strain evidence="3">cv. Chinese Spring</strain>
    </source>
</reference>
<dbReference type="Proteomes" id="UP000019116">
    <property type="component" value="Chromosome 3D"/>
</dbReference>
<sequence length="668" mass="75642">MVAAVFMIVLAIGSPRRRQSQSIIIRYGVEGVFILSSPLVSHTLGLMGGQIVRSELYGVWGMFLAMLFGGTNSMSVQKLYENNKSMKLYCDYLLFIFYLGMVLGIFVIDNKNLPQIRFVAMALNVLLATKSLEQWRVAALASKPSSENGIKRLVLYMKHEHELSTSYDPRTMQGYKYAVLIHEGCDELGEGPITLEKIWSDNIGVLSSSNNLNIHRLKDLCLSFSLFHLVVRRYFGYACPESKLDKSRHLVLDGLLRTECDSERAFQVIEAELAFLYDFFFTKYAYIMYGREIKWCALSLATTFVSIAVGTWSLCSLNMHHSNLDDNLVETSTQDFMVTKIVFAVLSTFQLLQIWSYCASDWANVSLVCKYARHPSWHGNACIEKLLLLLGRPHKWLRYWRNTIGQYSVLDSFSSSYWARLKHHLPRGKAGKPKELTMEVKRAIAHTIKHSVCDRLSHGASALMKHHMSNELHWACEISDEFTLIHSILVWHVATSYYEISEADTYTNQIYMHSNQKIAISLSRYCAYLVAFAPTLLPSRPMETTCILDDFEQEAKEQFQNLVSPKEKYEKLRELHNGAGAGGTMVAELLTKGAIIGKTIEGMGNRMIRWDLLADFWAEMLVYIAPSDNVAGHIELLAEGGEFVTHVWALLMHAGILERPAAAATAVP</sequence>
<dbReference type="InterPro" id="IPR007658">
    <property type="entry name" value="DUF594"/>
</dbReference>
<keyword evidence="1" id="KW-0472">Membrane</keyword>
<dbReference type="AlphaFoldDB" id="A0A3B6H4I3"/>